<evidence type="ECO:0000313" key="3">
    <source>
        <dbReference type="EMBL" id="EAS40908.1"/>
    </source>
</evidence>
<dbReference type="PIRSF" id="PIRSF016919">
    <property type="entry name" value="HupE_UreJ"/>
    <property type="match status" value="1"/>
</dbReference>
<dbReference type="AlphaFoldDB" id="Q1YXE0"/>
<proteinExistence type="predicted"/>
<feature type="transmembrane region" description="Helical" evidence="1">
    <location>
        <begin position="103"/>
        <end position="119"/>
    </location>
</feature>
<evidence type="ECO:0000313" key="4">
    <source>
        <dbReference type="Proteomes" id="UP000003789"/>
    </source>
</evidence>
<dbReference type="EMBL" id="AAPH01000044">
    <property type="protein sequence ID" value="EAS40908.1"/>
    <property type="molecule type" value="Genomic_DNA"/>
</dbReference>
<dbReference type="Pfam" id="PF04955">
    <property type="entry name" value="HupE_UreJ"/>
    <property type="match status" value="1"/>
</dbReference>
<evidence type="ECO:0000256" key="1">
    <source>
        <dbReference type="SAM" id="Phobius"/>
    </source>
</evidence>
<feature type="transmembrane region" description="Helical" evidence="1">
    <location>
        <begin position="155"/>
        <end position="176"/>
    </location>
</feature>
<dbReference type="InterPro" id="IPR007038">
    <property type="entry name" value="HupE_UreJ"/>
</dbReference>
<dbReference type="HOGENOM" id="CLU_088877_2_0_6"/>
<organism evidence="3 4">
    <name type="scientific">Photobacterium profundum 3TCK</name>
    <dbReference type="NCBI Taxonomy" id="314280"/>
    <lineage>
        <taxon>Bacteria</taxon>
        <taxon>Pseudomonadati</taxon>
        <taxon>Pseudomonadota</taxon>
        <taxon>Gammaproteobacteria</taxon>
        <taxon>Vibrionales</taxon>
        <taxon>Vibrionaceae</taxon>
        <taxon>Photobacterium</taxon>
    </lineage>
</organism>
<name>Q1YXE0_9GAMM</name>
<feature type="transmembrane region" description="Helical" evidence="1">
    <location>
        <begin position="77"/>
        <end position="97"/>
    </location>
</feature>
<feature type="transmembrane region" description="Helical" evidence="1">
    <location>
        <begin position="37"/>
        <end position="65"/>
    </location>
</feature>
<feature type="chain" id="PRO_5004198351" evidence="2">
    <location>
        <begin position="28"/>
        <end position="201"/>
    </location>
</feature>
<dbReference type="Proteomes" id="UP000003789">
    <property type="component" value="Unassembled WGS sequence"/>
</dbReference>
<comment type="caution">
    <text evidence="3">The sequence shown here is derived from an EMBL/GenBank/DDBJ whole genome shotgun (WGS) entry which is preliminary data.</text>
</comment>
<protein>
    <submittedName>
        <fullName evidence="3">Urease accessory protein UreJ</fullName>
    </submittedName>
</protein>
<sequence>MFKAAITRYSAKFSLALFALVSTPVSAHVGHGPDGVMATSFISGITHPLTGLDHLIMLLGLGFLVSQSKGINRQLRLITIAVFSMVVGVGLGVLSGIVIGVESIIMTSIFVVAFAVWQNKQQQQTNVLSKIFSYGPIALVVFHGWAHGLEAPASQLFSFVPGMMLSAAMLMSIGCVVGRFISAKWLSPALAISGVMLVLVG</sequence>
<reference evidence="3 4" key="1">
    <citation type="submission" date="2006-03" db="EMBL/GenBank/DDBJ databases">
        <authorList>
            <person name="Bartlett D.H."/>
            <person name="Valle G."/>
            <person name="Lauro F.M."/>
            <person name="Vezzi A."/>
            <person name="Simonato F."/>
            <person name="Eloe E."/>
            <person name="Vitulo N."/>
            <person name="Stratton T.K."/>
            <person name="D'angelo M."/>
            <person name="Ferriera S."/>
            <person name="Johnson J."/>
            <person name="Kravitz S."/>
            <person name="Beeson K."/>
            <person name="Sutton G."/>
            <person name="Rogers Y."/>
            <person name="Friedman R."/>
            <person name="Frazier M."/>
            <person name="Venter J.C."/>
        </authorList>
    </citation>
    <scope>NUCLEOTIDE SEQUENCE [LARGE SCALE GENOMIC DNA]</scope>
    <source>
        <strain evidence="3 4">3TCK</strain>
    </source>
</reference>
<evidence type="ECO:0000256" key="2">
    <source>
        <dbReference type="SAM" id="SignalP"/>
    </source>
</evidence>
<dbReference type="RefSeq" id="WP_006228469.1">
    <property type="nucleotide sequence ID" value="NZ_CH724134.1"/>
</dbReference>
<keyword evidence="1" id="KW-1133">Transmembrane helix</keyword>
<feature type="signal peptide" evidence="2">
    <location>
        <begin position="1"/>
        <end position="27"/>
    </location>
</feature>
<keyword evidence="1" id="KW-0812">Transmembrane</keyword>
<keyword evidence="1" id="KW-0472">Membrane</keyword>
<feature type="transmembrane region" description="Helical" evidence="1">
    <location>
        <begin position="131"/>
        <end position="149"/>
    </location>
</feature>
<keyword evidence="2" id="KW-0732">Signal</keyword>
<accession>Q1YXE0</accession>
<gene>
    <name evidence="3" type="ORF">P3TCK_02136</name>
</gene>